<sequence>MSKKDTAHARQAKLAVTQNVQALLAFLRQYPPFDAMAQSHVLELLHSSRLVFFAQGQIVLGPDDGPVAHCYVLRQGAIVGKREPRPEMPEADDVAVHIHPGDGFPYGALLAERASRRTYTAQQDSFCLQLPQADFARLLERSVAFRQFALQGLSGLLGRIGLQMQAQAAQSFSGASLLATPLAQLLGPHPVACAAQTTVRDAVACMEECHSTSIGVVDAQSHLLGIFTLRDLRALVAEPGADLAIPIADVMAADPKALASSATAFDATILMTQHHFGHVCVLDEHGRFKGVVSERDLLALQRVDVVQLARLIRRASSVEDLALVRGSITKLVADMLAQGGSAEQVLRLVTQLNDHTVERVIELMLHKYGDPGIEFGWIAFGSEARGEQTLLTDQDNGLIFQAQDQAQARVFQARLLPLAQAINQGLDACGLAWCKGNVMASNPDLCLADFQWASFMARMMRSGSPQDLLHAVIFLDARLVWGADAGFSQMRRQTIEILQHDSAFQRLMADLALQREPAGTSQWSQWTHKLAHALGKSEARLDLKTQALALFVDAIRILALAHGIDVASTVLRLRRLVEIGVLEPQRAQAYEHAFSYLQQLRLAHHQAQLQEGIPLDNALPLSSLNTLDQRVLRGVLLEAERLQQHLRVRYQL</sequence>
<dbReference type="InterPro" id="IPR018490">
    <property type="entry name" value="cNMP-bd_dom_sf"/>
</dbReference>
<gene>
    <name evidence="4" type="ORF">E9531_12010</name>
</gene>
<organism evidence="4 5">
    <name type="scientific">Lampropedia puyangensis</name>
    <dbReference type="NCBI Taxonomy" id="1330072"/>
    <lineage>
        <taxon>Bacteria</taxon>
        <taxon>Pseudomonadati</taxon>
        <taxon>Pseudomonadota</taxon>
        <taxon>Betaproteobacteria</taxon>
        <taxon>Burkholderiales</taxon>
        <taxon>Comamonadaceae</taxon>
        <taxon>Lampropedia</taxon>
    </lineage>
</organism>
<dbReference type="CDD" id="cd00038">
    <property type="entry name" value="CAP_ED"/>
    <property type="match status" value="1"/>
</dbReference>
<dbReference type="SMART" id="SM00116">
    <property type="entry name" value="CBS"/>
    <property type="match status" value="2"/>
</dbReference>
<dbReference type="Gene3D" id="2.60.120.10">
    <property type="entry name" value="Jelly Rolls"/>
    <property type="match status" value="1"/>
</dbReference>
<feature type="domain" description="CBS" evidence="3">
    <location>
        <begin position="186"/>
        <end position="243"/>
    </location>
</feature>
<evidence type="ECO:0000313" key="5">
    <source>
        <dbReference type="Proteomes" id="UP000308917"/>
    </source>
</evidence>
<protein>
    <submittedName>
        <fullName evidence="4">CBS domain-containing protein</fullName>
    </submittedName>
</protein>
<dbReference type="EMBL" id="STFG01000013">
    <property type="protein sequence ID" value="THT99668.1"/>
    <property type="molecule type" value="Genomic_DNA"/>
</dbReference>
<accession>A0A4S8EYK0</accession>
<evidence type="ECO:0000313" key="4">
    <source>
        <dbReference type="EMBL" id="THT99668.1"/>
    </source>
</evidence>
<name>A0A4S8EYK0_9BURK</name>
<dbReference type="InterPro" id="IPR018821">
    <property type="entry name" value="DUF294_put_nucleoTrafse_sb-bd"/>
</dbReference>
<dbReference type="InterPro" id="IPR046342">
    <property type="entry name" value="CBS_dom_sf"/>
</dbReference>
<dbReference type="OrthoDB" id="9808528at2"/>
<proteinExistence type="predicted"/>
<keyword evidence="5" id="KW-1185">Reference proteome</keyword>
<dbReference type="PANTHER" id="PTHR43080:SF2">
    <property type="entry name" value="CBS DOMAIN-CONTAINING PROTEIN"/>
    <property type="match status" value="1"/>
</dbReference>
<feature type="domain" description="CBS" evidence="3">
    <location>
        <begin position="251"/>
        <end position="308"/>
    </location>
</feature>
<dbReference type="CDD" id="cd05401">
    <property type="entry name" value="NT_GlnE_GlnD_like"/>
    <property type="match status" value="1"/>
</dbReference>
<dbReference type="RefSeq" id="WP_136574007.1">
    <property type="nucleotide sequence ID" value="NZ_STFG01000013.1"/>
</dbReference>
<dbReference type="InterPro" id="IPR000644">
    <property type="entry name" value="CBS_dom"/>
</dbReference>
<dbReference type="Proteomes" id="UP000308917">
    <property type="component" value="Unassembled WGS sequence"/>
</dbReference>
<dbReference type="PANTHER" id="PTHR43080">
    <property type="entry name" value="CBS DOMAIN-CONTAINING PROTEIN CBSX3, MITOCHONDRIAL"/>
    <property type="match status" value="1"/>
</dbReference>
<evidence type="ECO:0000256" key="2">
    <source>
        <dbReference type="PROSITE-ProRule" id="PRU00703"/>
    </source>
</evidence>
<dbReference type="SUPFAM" id="SSF54631">
    <property type="entry name" value="CBS-domain pair"/>
    <property type="match status" value="1"/>
</dbReference>
<reference evidence="4 5" key="1">
    <citation type="journal article" date="2015" name="Antonie Van Leeuwenhoek">
        <title>Lampropedia puyangensis sp. nov., isolated from symptomatic bark of Populus ? euramericana canker and emended description of Lampropedia hyalina (Ehrenberg 1832) Lee et al. 2004.</title>
        <authorList>
            <person name="Li Y."/>
            <person name="Wang T."/>
            <person name="Piao C.G."/>
            <person name="Wang L.F."/>
            <person name="Tian G.Z."/>
            <person name="Zhu T.H."/>
            <person name="Guo M.W."/>
        </authorList>
    </citation>
    <scope>NUCLEOTIDE SEQUENCE [LARGE SCALE GENOMIC DNA]</scope>
    <source>
        <strain evidence="4 5">2-bin</strain>
    </source>
</reference>
<dbReference type="AlphaFoldDB" id="A0A4S8EYK0"/>
<comment type="caution">
    <text evidence="4">The sequence shown here is derived from an EMBL/GenBank/DDBJ whole genome shotgun (WGS) entry which is preliminary data.</text>
</comment>
<dbReference type="InterPro" id="IPR005105">
    <property type="entry name" value="GlnD_Uridyltrans_N"/>
</dbReference>
<dbReference type="Pfam" id="PF10335">
    <property type="entry name" value="DUF294_C"/>
    <property type="match status" value="1"/>
</dbReference>
<keyword evidence="1 2" id="KW-0129">CBS domain</keyword>
<dbReference type="InterPro" id="IPR014710">
    <property type="entry name" value="RmlC-like_jellyroll"/>
</dbReference>
<evidence type="ECO:0000256" key="1">
    <source>
        <dbReference type="ARBA" id="ARBA00023122"/>
    </source>
</evidence>
<evidence type="ECO:0000259" key="3">
    <source>
        <dbReference type="PROSITE" id="PS51371"/>
    </source>
</evidence>
<dbReference type="InterPro" id="IPR000595">
    <property type="entry name" value="cNMP-bd_dom"/>
</dbReference>
<dbReference type="Pfam" id="PF00571">
    <property type="entry name" value="CBS"/>
    <property type="match status" value="2"/>
</dbReference>
<dbReference type="SUPFAM" id="SSF51206">
    <property type="entry name" value="cAMP-binding domain-like"/>
    <property type="match status" value="1"/>
</dbReference>
<dbReference type="InterPro" id="IPR051257">
    <property type="entry name" value="Diverse_CBS-Domain"/>
</dbReference>
<dbReference type="GO" id="GO:0008773">
    <property type="term" value="F:[protein-PII] uridylyltransferase activity"/>
    <property type="evidence" value="ECO:0007669"/>
    <property type="project" value="InterPro"/>
</dbReference>
<dbReference type="PROSITE" id="PS51371">
    <property type="entry name" value="CBS"/>
    <property type="match status" value="2"/>
</dbReference>
<dbReference type="Pfam" id="PF03445">
    <property type="entry name" value="DUF294"/>
    <property type="match status" value="1"/>
</dbReference>
<dbReference type="Gene3D" id="3.10.580.10">
    <property type="entry name" value="CBS-domain"/>
    <property type="match status" value="1"/>
</dbReference>